<keyword evidence="4" id="KW-1185">Reference proteome</keyword>
<gene>
    <name evidence="3" type="ORF">GC106_78270</name>
</gene>
<dbReference type="PANTHER" id="PTHR35176">
    <property type="entry name" value="HEME OXYGENASE HI_0854-RELATED"/>
    <property type="match status" value="1"/>
</dbReference>
<dbReference type="NCBIfam" id="TIGR03618">
    <property type="entry name" value="Rv1155_F420"/>
    <property type="match status" value="1"/>
</dbReference>
<dbReference type="EMBL" id="JAAATY010000040">
    <property type="protein sequence ID" value="NRN70556.1"/>
    <property type="molecule type" value="Genomic_DNA"/>
</dbReference>
<feature type="domain" description="Pyridoxamine 5'-phosphate oxidase N-terminal" evidence="2">
    <location>
        <begin position="6"/>
        <end position="126"/>
    </location>
</feature>
<keyword evidence="1" id="KW-0560">Oxidoreductase</keyword>
<dbReference type="Gene3D" id="2.30.110.10">
    <property type="entry name" value="Electron Transport, Fmn-binding Protein, Chain A"/>
    <property type="match status" value="1"/>
</dbReference>
<dbReference type="InterPro" id="IPR012349">
    <property type="entry name" value="Split_barrel_FMN-bd"/>
</dbReference>
<proteinExistence type="predicted"/>
<protein>
    <submittedName>
        <fullName evidence="3">Nitrilase/cyanide hydratase and apolipoprotein N-acyltransferase</fullName>
    </submittedName>
</protein>
<evidence type="ECO:0000313" key="4">
    <source>
        <dbReference type="Proteomes" id="UP000763557"/>
    </source>
</evidence>
<dbReference type="InterPro" id="IPR011576">
    <property type="entry name" value="Pyridox_Oxase_N"/>
</dbReference>
<comment type="caution">
    <text evidence="3">The sequence shown here is derived from an EMBL/GenBank/DDBJ whole genome shotgun (WGS) entry which is preliminary data.</text>
</comment>
<dbReference type="InterPro" id="IPR052019">
    <property type="entry name" value="F420H2_bilvrd_red/Heme_oxyg"/>
</dbReference>
<dbReference type="InterPro" id="IPR019920">
    <property type="entry name" value="F420-binding_dom_put"/>
</dbReference>
<evidence type="ECO:0000313" key="3">
    <source>
        <dbReference type="EMBL" id="NRN70556.1"/>
    </source>
</evidence>
<dbReference type="SUPFAM" id="SSF50475">
    <property type="entry name" value="FMN-binding split barrel"/>
    <property type="match status" value="1"/>
</dbReference>
<reference evidence="3 4" key="1">
    <citation type="submission" date="2020-01" db="EMBL/GenBank/DDBJ databases">
        <title>Kibdelosporangium persica a novel Actinomycetes from a hot desert in Iran.</title>
        <authorList>
            <person name="Safaei N."/>
            <person name="Zaburannyi N."/>
            <person name="Mueller R."/>
            <person name="Wink J."/>
        </authorList>
    </citation>
    <scope>NUCLEOTIDE SEQUENCE [LARGE SCALE GENOMIC DNA]</scope>
    <source>
        <strain evidence="3 4">4NS15</strain>
    </source>
</reference>
<dbReference type="Pfam" id="PF01243">
    <property type="entry name" value="PNPOx_N"/>
    <property type="match status" value="1"/>
</dbReference>
<sequence length="131" mass="14372">MIDPDGELAAFWRERHLCTITTIRPDGTPHVVPVGATLDVAAGIVRVITSGESAKARRIRAAGPDGVPAAICQVDGRRWTTIEGTAVLRDDADSVRLAEERYAERYRTPRVNPKRVVLEISIRRVLGTVTM</sequence>
<organism evidence="3 4">
    <name type="scientific">Kibdelosporangium persicum</name>
    <dbReference type="NCBI Taxonomy" id="2698649"/>
    <lineage>
        <taxon>Bacteria</taxon>
        <taxon>Bacillati</taxon>
        <taxon>Actinomycetota</taxon>
        <taxon>Actinomycetes</taxon>
        <taxon>Pseudonocardiales</taxon>
        <taxon>Pseudonocardiaceae</taxon>
        <taxon>Kibdelosporangium</taxon>
    </lineage>
</organism>
<dbReference type="PANTHER" id="PTHR35176:SF1">
    <property type="entry name" value="F420H(2)-DEPENDENT BILIVERDIN REDUCTASE"/>
    <property type="match status" value="1"/>
</dbReference>
<evidence type="ECO:0000256" key="1">
    <source>
        <dbReference type="ARBA" id="ARBA00023002"/>
    </source>
</evidence>
<evidence type="ECO:0000259" key="2">
    <source>
        <dbReference type="Pfam" id="PF01243"/>
    </source>
</evidence>
<dbReference type="Proteomes" id="UP000763557">
    <property type="component" value="Unassembled WGS sequence"/>
</dbReference>
<accession>A0ABX2FGN1</accession>
<name>A0ABX2FGN1_9PSEU</name>